<gene>
    <name evidence="1" type="ORF">C3E79_02520</name>
</gene>
<proteinExistence type="predicted"/>
<evidence type="ECO:0000313" key="1">
    <source>
        <dbReference type="EMBL" id="AWB83502.1"/>
    </source>
</evidence>
<dbReference type="EMBL" id="CP026948">
    <property type="protein sequence ID" value="AWB83502.1"/>
    <property type="molecule type" value="Genomic_DNA"/>
</dbReference>
<dbReference type="GO" id="GO:0004252">
    <property type="term" value="F:serine-type endopeptidase activity"/>
    <property type="evidence" value="ECO:0007669"/>
    <property type="project" value="InterPro"/>
</dbReference>
<organism evidence="1 2">
    <name type="scientific">Corynebacterium liangguodongii</name>
    <dbReference type="NCBI Taxonomy" id="2079535"/>
    <lineage>
        <taxon>Bacteria</taxon>
        <taxon>Bacillati</taxon>
        <taxon>Actinomycetota</taxon>
        <taxon>Actinomycetes</taxon>
        <taxon>Mycobacteriales</taxon>
        <taxon>Corynebacteriaceae</taxon>
        <taxon>Corynebacterium</taxon>
    </lineage>
</organism>
<keyword evidence="2" id="KW-1185">Reference proteome</keyword>
<dbReference type="RefSeq" id="WP_108403492.1">
    <property type="nucleotide sequence ID" value="NZ_CP026948.1"/>
</dbReference>
<dbReference type="Proteomes" id="UP000244754">
    <property type="component" value="Chromosome"/>
</dbReference>
<dbReference type="KEGG" id="clia:C3E79_02520"/>
<dbReference type="AlphaFoldDB" id="A0A2S0WCU8"/>
<protein>
    <submittedName>
        <fullName evidence="1">Uncharacterized protein</fullName>
    </submittedName>
</protein>
<dbReference type="InterPro" id="IPR009003">
    <property type="entry name" value="Peptidase_S1_PA"/>
</dbReference>
<reference evidence="2" key="1">
    <citation type="submission" date="2018-01" db="EMBL/GenBank/DDBJ databases">
        <authorList>
            <person name="Li J."/>
        </authorList>
    </citation>
    <scope>NUCLEOTIDE SEQUENCE [LARGE SCALE GENOMIC DNA]</scope>
    <source>
        <strain evidence="2">2184</strain>
    </source>
</reference>
<accession>A0A2S0WCU8</accession>
<name>A0A2S0WCU8_9CORY</name>
<evidence type="ECO:0000313" key="2">
    <source>
        <dbReference type="Proteomes" id="UP000244754"/>
    </source>
</evidence>
<dbReference type="Pfam" id="PF00089">
    <property type="entry name" value="Trypsin"/>
    <property type="match status" value="1"/>
</dbReference>
<dbReference type="OrthoDB" id="4425803at2"/>
<dbReference type="GO" id="GO:0006508">
    <property type="term" value="P:proteolysis"/>
    <property type="evidence" value="ECO:0007669"/>
    <property type="project" value="InterPro"/>
</dbReference>
<sequence>MGAWLSSLLSACLIASSTVPAPTHDGVPEPADPAQEQVSVAQGAAILIESGGEVSACTVGYNDGAVSYTAAHCVPSVPSVPSGADSARVALWDPATGEMRSDWVGTIASAPGFAGRANDFATITWGPGIKAGPNDITGEARLDPGEVEAGETVCYAGSLSHPGGGATCGKAAGTINNTVYFAGETSHPGDSGGPVWVPGRGFLGVLSGYIMATEQAPAEERLNAAAAPEVGAPISPQRERELLESYLISMRTAPLFT</sequence>
<dbReference type="InterPro" id="IPR001254">
    <property type="entry name" value="Trypsin_dom"/>
</dbReference>
<dbReference type="SUPFAM" id="SSF50494">
    <property type="entry name" value="Trypsin-like serine proteases"/>
    <property type="match status" value="1"/>
</dbReference>